<keyword evidence="1" id="KW-0732">Signal</keyword>
<evidence type="ECO:0000256" key="1">
    <source>
        <dbReference type="SAM" id="SignalP"/>
    </source>
</evidence>
<feature type="signal peptide" evidence="1">
    <location>
        <begin position="1"/>
        <end position="30"/>
    </location>
</feature>
<proteinExistence type="predicted"/>
<evidence type="ECO:0000313" key="3">
    <source>
        <dbReference type="Proteomes" id="UP000837857"/>
    </source>
</evidence>
<sequence length="113" mass="13193">MYESRTLSFSAVLIRWCIFALVGLEWQVHSQVLPQTSEVDSSYNFYYEQPCCTGPVTKSKYHVRHKRAHPCTVFKGNTRDGYIANATRRKERRKRHCFMLPVAMKGEYNTVPS</sequence>
<evidence type="ECO:0000313" key="2">
    <source>
        <dbReference type="EMBL" id="CAH2041373.1"/>
    </source>
</evidence>
<accession>A0ABN8HXJ6</accession>
<dbReference type="EMBL" id="OW152825">
    <property type="protein sequence ID" value="CAH2041373.1"/>
    <property type="molecule type" value="Genomic_DNA"/>
</dbReference>
<feature type="chain" id="PRO_5047318248" evidence="1">
    <location>
        <begin position="31"/>
        <end position="113"/>
    </location>
</feature>
<feature type="non-terminal residue" evidence="2">
    <location>
        <position position="113"/>
    </location>
</feature>
<gene>
    <name evidence="2" type="ORF">IPOD504_LOCUS3124</name>
</gene>
<dbReference type="Proteomes" id="UP000837857">
    <property type="component" value="Chromosome 13"/>
</dbReference>
<name>A0ABN8HXJ6_9NEOP</name>
<organism evidence="2 3">
    <name type="scientific">Iphiclides podalirius</name>
    <name type="common">scarce swallowtail</name>
    <dbReference type="NCBI Taxonomy" id="110791"/>
    <lineage>
        <taxon>Eukaryota</taxon>
        <taxon>Metazoa</taxon>
        <taxon>Ecdysozoa</taxon>
        <taxon>Arthropoda</taxon>
        <taxon>Hexapoda</taxon>
        <taxon>Insecta</taxon>
        <taxon>Pterygota</taxon>
        <taxon>Neoptera</taxon>
        <taxon>Endopterygota</taxon>
        <taxon>Lepidoptera</taxon>
        <taxon>Glossata</taxon>
        <taxon>Ditrysia</taxon>
        <taxon>Papilionoidea</taxon>
        <taxon>Papilionidae</taxon>
        <taxon>Papilioninae</taxon>
        <taxon>Iphiclides</taxon>
    </lineage>
</organism>
<reference evidence="2" key="1">
    <citation type="submission" date="2022-03" db="EMBL/GenBank/DDBJ databases">
        <authorList>
            <person name="Martin H S."/>
        </authorList>
    </citation>
    <scope>NUCLEOTIDE SEQUENCE</scope>
</reference>
<protein>
    <submittedName>
        <fullName evidence="2">Uncharacterized protein</fullName>
    </submittedName>
</protein>
<keyword evidence="3" id="KW-1185">Reference proteome</keyword>